<name>A0A151ZJA6_TIELA</name>
<gene>
    <name evidence="3" type="ORF">DLAC_04361</name>
</gene>
<dbReference type="Gene3D" id="1.10.287.1490">
    <property type="match status" value="1"/>
</dbReference>
<comment type="caution">
    <text evidence="3">The sequence shown here is derived from an EMBL/GenBank/DDBJ whole genome shotgun (WGS) entry which is preliminary data.</text>
</comment>
<feature type="compositionally biased region" description="Acidic residues" evidence="2">
    <location>
        <begin position="266"/>
        <end position="277"/>
    </location>
</feature>
<feature type="compositionally biased region" description="Basic and acidic residues" evidence="2">
    <location>
        <begin position="278"/>
        <end position="287"/>
    </location>
</feature>
<keyword evidence="4" id="KW-1185">Reference proteome</keyword>
<dbReference type="EMBL" id="LODT01000022">
    <property type="protein sequence ID" value="KYQ94081.1"/>
    <property type="molecule type" value="Genomic_DNA"/>
</dbReference>
<reference evidence="3 4" key="1">
    <citation type="submission" date="2015-12" db="EMBL/GenBank/DDBJ databases">
        <title>Dictyostelia acquired genes for synthesis and detection of signals that induce cell-type specialization by lateral gene transfer from prokaryotes.</title>
        <authorList>
            <person name="Gloeckner G."/>
            <person name="Schaap P."/>
        </authorList>
    </citation>
    <scope>NUCLEOTIDE SEQUENCE [LARGE SCALE GENOMIC DNA]</scope>
    <source>
        <strain evidence="3 4">TK</strain>
    </source>
</reference>
<proteinExistence type="predicted"/>
<accession>A0A151ZJA6</accession>
<organism evidence="3 4">
    <name type="scientific">Tieghemostelium lacteum</name>
    <name type="common">Slime mold</name>
    <name type="synonym">Dictyostelium lacteum</name>
    <dbReference type="NCBI Taxonomy" id="361077"/>
    <lineage>
        <taxon>Eukaryota</taxon>
        <taxon>Amoebozoa</taxon>
        <taxon>Evosea</taxon>
        <taxon>Eumycetozoa</taxon>
        <taxon>Dictyostelia</taxon>
        <taxon>Dictyosteliales</taxon>
        <taxon>Raperosteliaceae</taxon>
        <taxon>Tieghemostelium</taxon>
    </lineage>
</organism>
<feature type="compositionally biased region" description="Acidic residues" evidence="2">
    <location>
        <begin position="298"/>
        <end position="314"/>
    </location>
</feature>
<protein>
    <submittedName>
        <fullName evidence="3">Interaptin</fullName>
    </submittedName>
</protein>
<feature type="coiled-coil region" evidence="1">
    <location>
        <begin position="43"/>
        <end position="121"/>
    </location>
</feature>
<feature type="region of interest" description="Disordered" evidence="2">
    <location>
        <begin position="255"/>
        <end position="321"/>
    </location>
</feature>
<evidence type="ECO:0000256" key="1">
    <source>
        <dbReference type="SAM" id="Coils"/>
    </source>
</evidence>
<sequence>MYRYNENFFFSSDFIDRIENHESGWNVISKEEGNSVLRLNGILVKKRNEISELQSKITRLESQVNNDKSEFTIRNLRIELSEFKQKYENALQQKNVLENKKSQLKNELEELGSEFRKKQESEDVLKKSIKYLEERLNKVLNESVQREYKNHELLLQLSANTHEKVQLKKELMDTKNQYNELKDKLEFGESEILKLKKHLKFYESENEGLKTTIATMIKTLGKKRSKVRDLISDFHLKLSLLSKIFDLSAEEVEIQNTSAETNHDNESDDSESEDESKSDETDLHDDLIDTSAVTNHEDDSDDDSEESDESDSEDVVTLFKK</sequence>
<evidence type="ECO:0000313" key="3">
    <source>
        <dbReference type="EMBL" id="KYQ94081.1"/>
    </source>
</evidence>
<dbReference type="InParanoid" id="A0A151ZJA6"/>
<evidence type="ECO:0000313" key="4">
    <source>
        <dbReference type="Proteomes" id="UP000076078"/>
    </source>
</evidence>
<keyword evidence="1" id="KW-0175">Coiled coil</keyword>
<dbReference type="AlphaFoldDB" id="A0A151ZJA6"/>
<evidence type="ECO:0000256" key="2">
    <source>
        <dbReference type="SAM" id="MobiDB-lite"/>
    </source>
</evidence>
<dbReference type="Proteomes" id="UP000076078">
    <property type="component" value="Unassembled WGS sequence"/>
</dbReference>
<feature type="coiled-coil region" evidence="1">
    <location>
        <begin position="164"/>
        <end position="212"/>
    </location>
</feature>